<organism evidence="3 4">
    <name type="scientific">Halapricum desulfuricans</name>
    <dbReference type="NCBI Taxonomy" id="2841257"/>
    <lineage>
        <taxon>Archaea</taxon>
        <taxon>Methanobacteriati</taxon>
        <taxon>Methanobacteriota</taxon>
        <taxon>Stenosarchaea group</taxon>
        <taxon>Halobacteria</taxon>
        <taxon>Halobacteriales</taxon>
        <taxon>Haloarculaceae</taxon>
        <taxon>Halapricum</taxon>
    </lineage>
</organism>
<dbReference type="InterPro" id="IPR034904">
    <property type="entry name" value="FSCA_dom_sf"/>
</dbReference>
<dbReference type="Gene3D" id="3.30.300.130">
    <property type="entry name" value="Fe-S cluster assembly (FSCA)"/>
    <property type="match status" value="1"/>
</dbReference>
<reference evidence="3" key="1">
    <citation type="submission" date="2020-11" db="EMBL/GenBank/DDBJ databases">
        <title>Carbohydrate-dependent, anaerobic sulfur respiration: A novel catabolism in halophilic archaea.</title>
        <authorList>
            <person name="Sorokin D.Y."/>
            <person name="Messina E."/>
            <person name="Smedile F."/>
            <person name="La Cono V."/>
            <person name="Hallsworth J.E."/>
            <person name="Yakimov M.M."/>
        </authorList>
    </citation>
    <scope>NUCLEOTIDE SEQUENCE</scope>
    <source>
        <strain evidence="3">HSR12-1</strain>
    </source>
</reference>
<accession>A0A897MW12</accession>
<dbReference type="InterPro" id="IPR002744">
    <property type="entry name" value="MIP18-like"/>
</dbReference>
<dbReference type="SUPFAM" id="SSF117916">
    <property type="entry name" value="Fe-S cluster assembly (FSCA) domain-like"/>
    <property type="match status" value="1"/>
</dbReference>
<dbReference type="PANTHER" id="PTHR42831:SF1">
    <property type="entry name" value="FE-S PROTEIN MATURATION AUXILIARY FACTOR YITW"/>
    <property type="match status" value="1"/>
</dbReference>
<evidence type="ECO:0000313" key="4">
    <source>
        <dbReference type="Proteomes" id="UP000663525"/>
    </source>
</evidence>
<evidence type="ECO:0000256" key="1">
    <source>
        <dbReference type="SAM" id="MobiDB-lite"/>
    </source>
</evidence>
<dbReference type="PANTHER" id="PTHR42831">
    <property type="entry name" value="FE-S PROTEIN MATURATION AUXILIARY FACTOR YITW"/>
    <property type="match status" value="1"/>
</dbReference>
<feature type="compositionally biased region" description="Low complexity" evidence="1">
    <location>
        <begin position="117"/>
        <end position="126"/>
    </location>
</feature>
<protein>
    <submittedName>
        <fullName evidence="3">Metal-sulfur cluster biosynthetic enzyme</fullName>
    </submittedName>
</protein>
<dbReference type="Proteomes" id="UP000663525">
    <property type="component" value="Chromosome"/>
</dbReference>
<dbReference type="Pfam" id="PF01883">
    <property type="entry name" value="FeS_assembly_P"/>
    <property type="match status" value="1"/>
</dbReference>
<name>A0A897MW12_9EURY</name>
<gene>
    <name evidence="3" type="primary">paaD</name>
    <name evidence="3" type="ORF">HSR121_0311</name>
</gene>
<proteinExistence type="predicted"/>
<dbReference type="EMBL" id="CP064787">
    <property type="protein sequence ID" value="QSG04667.1"/>
    <property type="molecule type" value="Genomic_DNA"/>
</dbReference>
<dbReference type="GeneID" id="68853965"/>
<feature type="domain" description="MIP18 family-like" evidence="2">
    <location>
        <begin position="4"/>
        <end position="75"/>
    </location>
</feature>
<feature type="region of interest" description="Disordered" evidence="1">
    <location>
        <begin position="100"/>
        <end position="126"/>
    </location>
</feature>
<sequence>MVERDAVVEALRGVHDPEIPVNVYDLGLVYEIDLEDSAVEVEMTLTSPTCPIAGQMVNRAEAAVEAVEGVETATVELVWDPPWSPEMATDEGQMQLAAMGISVGDSDAEGNEHTDADTSPDADTPF</sequence>
<evidence type="ECO:0000259" key="2">
    <source>
        <dbReference type="Pfam" id="PF01883"/>
    </source>
</evidence>
<dbReference type="InterPro" id="IPR052339">
    <property type="entry name" value="Fe-S_Maturation_MIP18"/>
</dbReference>
<evidence type="ECO:0000313" key="3">
    <source>
        <dbReference type="EMBL" id="QSG04667.1"/>
    </source>
</evidence>
<dbReference type="AlphaFoldDB" id="A0A897MW12"/>
<dbReference type="RefSeq" id="WP_229114119.1">
    <property type="nucleotide sequence ID" value="NZ_CP064787.1"/>
</dbReference>